<reference evidence="1 2" key="1">
    <citation type="journal article" date="2020" name="Nature">
        <title>Six reference-quality genomes reveal evolution of bat adaptations.</title>
        <authorList>
            <person name="Jebb D."/>
            <person name="Huang Z."/>
            <person name="Pippel M."/>
            <person name="Hughes G.M."/>
            <person name="Lavrichenko K."/>
            <person name="Devanna P."/>
            <person name="Winkler S."/>
            <person name="Jermiin L.S."/>
            <person name="Skirmuntt E.C."/>
            <person name="Katzourakis A."/>
            <person name="Burkitt-Gray L."/>
            <person name="Ray D.A."/>
            <person name="Sullivan K.A.M."/>
            <person name="Roscito J.G."/>
            <person name="Kirilenko B.M."/>
            <person name="Davalos L.M."/>
            <person name="Corthals A.P."/>
            <person name="Power M.L."/>
            <person name="Jones G."/>
            <person name="Ransome R.D."/>
            <person name="Dechmann D.K.N."/>
            <person name="Locatelli A.G."/>
            <person name="Puechmaille S.J."/>
            <person name="Fedrigo O."/>
            <person name="Jarvis E.D."/>
            <person name="Hiller M."/>
            <person name="Vernes S.C."/>
            <person name="Myers E.W."/>
            <person name="Teeling E.C."/>
        </authorList>
    </citation>
    <scope>NUCLEOTIDE SEQUENCE [LARGE SCALE GENOMIC DNA]</scope>
    <source>
        <strain evidence="1">Bat1K_MPI-CBG_1</strain>
    </source>
</reference>
<gene>
    <name evidence="1" type="ORF">HJG60_007855</name>
</gene>
<evidence type="ECO:0000313" key="1">
    <source>
        <dbReference type="EMBL" id="KAF6130903.1"/>
    </source>
</evidence>
<organism evidence="1 2">
    <name type="scientific">Phyllostomus discolor</name>
    <name type="common">pale spear-nosed bat</name>
    <dbReference type="NCBI Taxonomy" id="89673"/>
    <lineage>
        <taxon>Eukaryota</taxon>
        <taxon>Metazoa</taxon>
        <taxon>Chordata</taxon>
        <taxon>Craniata</taxon>
        <taxon>Vertebrata</taxon>
        <taxon>Euteleostomi</taxon>
        <taxon>Mammalia</taxon>
        <taxon>Eutheria</taxon>
        <taxon>Laurasiatheria</taxon>
        <taxon>Chiroptera</taxon>
        <taxon>Yangochiroptera</taxon>
        <taxon>Phyllostomidae</taxon>
        <taxon>Phyllostominae</taxon>
        <taxon>Phyllostomus</taxon>
    </lineage>
</organism>
<evidence type="ECO:0000313" key="2">
    <source>
        <dbReference type="Proteomes" id="UP000664940"/>
    </source>
</evidence>
<accession>A0A834BKQ2</accession>
<proteinExistence type="predicted"/>
<protein>
    <submittedName>
        <fullName evidence="1">Uncharacterized protein</fullName>
    </submittedName>
</protein>
<comment type="caution">
    <text evidence="1">The sequence shown here is derived from an EMBL/GenBank/DDBJ whole genome shotgun (WGS) entry which is preliminary data.</text>
</comment>
<name>A0A834BKQ2_9CHIR</name>
<sequence length="136" mass="15271">MSLFFRPRTCFVDPDDQQWSERYPPQSNNLTENWKGQLEHWLSNTRGDAGMKCWLPCLCACVLTLNIRAAKAASPPYRFLCFSGRFGNRRGGGGCWYNCTVLSMGKDGDAITFPPPCDLNFLFLPDEEVPGTGLPL</sequence>
<dbReference type="EMBL" id="JABVXQ010000001">
    <property type="protein sequence ID" value="KAF6130903.1"/>
    <property type="molecule type" value="Genomic_DNA"/>
</dbReference>
<dbReference type="AlphaFoldDB" id="A0A834BKQ2"/>
<dbReference type="Proteomes" id="UP000664940">
    <property type="component" value="Unassembled WGS sequence"/>
</dbReference>